<reference evidence="2 3" key="1">
    <citation type="submission" date="2019-04" db="EMBL/GenBank/DDBJ databases">
        <title>Sphingobacterium olei sp. nov., isolated from oil-contaminated soil.</title>
        <authorList>
            <person name="Liu B."/>
        </authorList>
    </citation>
    <scope>NUCLEOTIDE SEQUENCE [LARGE SCALE GENOMIC DNA]</scope>
    <source>
        <strain evidence="2 3">Y3L14</strain>
    </source>
</reference>
<dbReference type="EMBL" id="SUKA01000003">
    <property type="protein sequence ID" value="TJY65454.1"/>
    <property type="molecule type" value="Genomic_DNA"/>
</dbReference>
<keyword evidence="3" id="KW-1185">Reference proteome</keyword>
<accession>A0A4U0H2Y7</accession>
<feature type="transmembrane region" description="Helical" evidence="1">
    <location>
        <begin position="15"/>
        <end position="36"/>
    </location>
</feature>
<name>A0A4U0H2Y7_9SPHI</name>
<proteinExistence type="predicted"/>
<gene>
    <name evidence="2" type="ORF">FAZ19_09935</name>
</gene>
<organism evidence="2 3">
    <name type="scientific">Sphingobacterium alkalisoli</name>
    <dbReference type="NCBI Taxonomy" id="1874115"/>
    <lineage>
        <taxon>Bacteria</taxon>
        <taxon>Pseudomonadati</taxon>
        <taxon>Bacteroidota</taxon>
        <taxon>Sphingobacteriia</taxon>
        <taxon>Sphingobacteriales</taxon>
        <taxon>Sphingobacteriaceae</taxon>
        <taxon>Sphingobacterium</taxon>
    </lineage>
</organism>
<evidence type="ECO:0000313" key="2">
    <source>
        <dbReference type="EMBL" id="TJY65454.1"/>
    </source>
</evidence>
<evidence type="ECO:0000256" key="1">
    <source>
        <dbReference type="SAM" id="Phobius"/>
    </source>
</evidence>
<dbReference type="OrthoDB" id="773251at2"/>
<keyword evidence="1" id="KW-0812">Transmembrane</keyword>
<sequence length="96" mass="10964">MNTILLQAAVSELSGIASVFVFLFSLATAIVIFLLFRGVMLWYWRVDTIVRNQEKQIDQMNTIIRSQNIMIDGLNAIWKNGKEKVDDSTEDVNRGK</sequence>
<dbReference type="RefSeq" id="WP_136820583.1">
    <property type="nucleotide sequence ID" value="NZ_BMJX01000003.1"/>
</dbReference>
<protein>
    <submittedName>
        <fullName evidence="2">Uncharacterized protein</fullName>
    </submittedName>
</protein>
<dbReference type="AlphaFoldDB" id="A0A4U0H2Y7"/>
<keyword evidence="1" id="KW-1133">Transmembrane helix</keyword>
<evidence type="ECO:0000313" key="3">
    <source>
        <dbReference type="Proteomes" id="UP000309872"/>
    </source>
</evidence>
<keyword evidence="1" id="KW-0472">Membrane</keyword>
<dbReference type="Proteomes" id="UP000309872">
    <property type="component" value="Unassembled WGS sequence"/>
</dbReference>
<comment type="caution">
    <text evidence="2">The sequence shown here is derived from an EMBL/GenBank/DDBJ whole genome shotgun (WGS) entry which is preliminary data.</text>
</comment>